<protein>
    <submittedName>
        <fullName evidence="2">Uncharacterized protein</fullName>
    </submittedName>
</protein>
<feature type="compositionally biased region" description="Basic and acidic residues" evidence="1">
    <location>
        <begin position="20"/>
        <end position="29"/>
    </location>
</feature>
<feature type="compositionally biased region" description="Polar residues" evidence="1">
    <location>
        <begin position="1"/>
        <end position="12"/>
    </location>
</feature>
<sequence length="84" mass="9471">MTLRARNNSLSADEQPGRPSSDRFDADRVRHPRSLVQRFGREVWAEIHRPETAWAASVEANWHTSCLRRSPPATISAATRDGFG</sequence>
<reference evidence="2" key="1">
    <citation type="submission" date="2020-02" db="EMBL/GenBank/DDBJ databases">
        <authorList>
            <person name="Meier V. D."/>
        </authorList>
    </citation>
    <scope>NUCLEOTIDE SEQUENCE</scope>
    <source>
        <strain evidence="2">AVDCRST_MAG19</strain>
    </source>
</reference>
<proteinExistence type="predicted"/>
<dbReference type="AlphaFoldDB" id="A0A6J4UFY0"/>
<dbReference type="EMBL" id="CADCWL010000031">
    <property type="protein sequence ID" value="CAA9549671.1"/>
    <property type="molecule type" value="Genomic_DNA"/>
</dbReference>
<name>A0A6J4UFY0_9BACT</name>
<organism evidence="2">
    <name type="scientific">uncultured Thermomicrobiales bacterium</name>
    <dbReference type="NCBI Taxonomy" id="1645740"/>
    <lineage>
        <taxon>Bacteria</taxon>
        <taxon>Pseudomonadati</taxon>
        <taxon>Thermomicrobiota</taxon>
        <taxon>Thermomicrobia</taxon>
        <taxon>Thermomicrobiales</taxon>
        <taxon>environmental samples</taxon>
    </lineage>
</organism>
<evidence type="ECO:0000256" key="1">
    <source>
        <dbReference type="SAM" id="MobiDB-lite"/>
    </source>
</evidence>
<gene>
    <name evidence="2" type="ORF">AVDCRST_MAG19-698</name>
</gene>
<accession>A0A6J4UFY0</accession>
<evidence type="ECO:0000313" key="2">
    <source>
        <dbReference type="EMBL" id="CAA9549671.1"/>
    </source>
</evidence>
<feature type="region of interest" description="Disordered" evidence="1">
    <location>
        <begin position="1"/>
        <end position="31"/>
    </location>
</feature>